<evidence type="ECO:0000313" key="2">
    <source>
        <dbReference type="Proteomes" id="UP001595916"/>
    </source>
</evidence>
<accession>A0ABV9QR90</accession>
<reference evidence="2" key="1">
    <citation type="journal article" date="2019" name="Int. J. Syst. Evol. Microbiol.">
        <title>The Global Catalogue of Microorganisms (GCM) 10K type strain sequencing project: providing services to taxonomists for standard genome sequencing and annotation.</title>
        <authorList>
            <consortium name="The Broad Institute Genomics Platform"/>
            <consortium name="The Broad Institute Genome Sequencing Center for Infectious Disease"/>
            <person name="Wu L."/>
            <person name="Ma J."/>
        </authorList>
    </citation>
    <scope>NUCLEOTIDE SEQUENCE [LARGE SCALE GENOMIC DNA]</scope>
    <source>
        <strain evidence="2">CCUG 46385</strain>
    </source>
</reference>
<proteinExistence type="predicted"/>
<dbReference type="Proteomes" id="UP001595916">
    <property type="component" value="Unassembled WGS sequence"/>
</dbReference>
<gene>
    <name evidence="1" type="ORF">ACFO4R_07910</name>
</gene>
<organism evidence="1 2">
    <name type="scientific">Filifactor villosus</name>
    <dbReference type="NCBI Taxonomy" id="29374"/>
    <lineage>
        <taxon>Bacteria</taxon>
        <taxon>Bacillati</taxon>
        <taxon>Bacillota</taxon>
        <taxon>Clostridia</taxon>
        <taxon>Peptostreptococcales</taxon>
        <taxon>Filifactoraceae</taxon>
        <taxon>Filifactor</taxon>
    </lineage>
</organism>
<sequence>MSNYVVKNVSKGFLKKLLSKDRIESVTLTETGFTITSEKQGEIPVSFELVTAVKTRFYLDKMTPYRTVVILTDEPKEYSLDVSPQMEEIDNILKHYASHQLKGELPEKIEDINLVLQRGLNDYSIRLKSGCLIVTKAGQETSYPMEELEYYRVDKPSNTINLKFKDKKLFVTLSATEVTNIWLTLRILETFSTKK</sequence>
<dbReference type="EMBL" id="JBHSHL010000030">
    <property type="protein sequence ID" value="MFC4805004.1"/>
    <property type="molecule type" value="Genomic_DNA"/>
</dbReference>
<dbReference type="RefSeq" id="WP_379788542.1">
    <property type="nucleotide sequence ID" value="NZ_JBHSHL010000030.1"/>
</dbReference>
<evidence type="ECO:0000313" key="1">
    <source>
        <dbReference type="EMBL" id="MFC4805004.1"/>
    </source>
</evidence>
<keyword evidence="2" id="KW-1185">Reference proteome</keyword>
<name>A0ABV9QR90_9FIRM</name>
<protein>
    <submittedName>
        <fullName evidence="1">Uncharacterized protein</fullName>
    </submittedName>
</protein>
<comment type="caution">
    <text evidence="1">The sequence shown here is derived from an EMBL/GenBank/DDBJ whole genome shotgun (WGS) entry which is preliminary data.</text>
</comment>